<keyword evidence="3" id="KW-0862">Zinc</keyword>
<keyword evidence="2 4" id="KW-0863">Zinc-finger</keyword>
<evidence type="ECO:0000256" key="3">
    <source>
        <dbReference type="ARBA" id="ARBA00022833"/>
    </source>
</evidence>
<dbReference type="InterPro" id="IPR043136">
    <property type="entry name" value="B30.2/SPRY_sf"/>
</dbReference>
<dbReference type="InterPro" id="IPR003877">
    <property type="entry name" value="SPRY_dom"/>
</dbReference>
<dbReference type="Pfam" id="PF00643">
    <property type="entry name" value="zf-B_box"/>
    <property type="match status" value="1"/>
</dbReference>
<accession>A0A5A9MZX7</accession>
<evidence type="ECO:0000259" key="7">
    <source>
        <dbReference type="PROSITE" id="PS50188"/>
    </source>
</evidence>
<dbReference type="Pfam" id="PF13445">
    <property type="entry name" value="zf-RING_UBOX"/>
    <property type="match status" value="1"/>
</dbReference>
<protein>
    <submittedName>
        <fullName evidence="8">Tripartite motif-containing protein 35</fullName>
    </submittedName>
</protein>
<dbReference type="PANTHER" id="PTHR24103">
    <property type="entry name" value="E3 UBIQUITIN-PROTEIN LIGASE TRIM"/>
    <property type="match status" value="1"/>
</dbReference>
<sequence length="477" mass="54584">MEEYSDEDITDRTPASLLESDLTCPVCKDIFREPVLLSCSHSFCQECLESSWKNQAKHLCPLCRKCCDGETPINNRALKNTCASYKKERNWRGTGIDELMCGLHQRPFQLFCIKDEEPVCVDCVTLHSGHDLCPVDKGVPICKDELGLKIKILENKQGSFKRMKNKYKETITFIEAQTQEAEKQIKEEFLRLIQILKNEEESRIIALKAEETENKKIVEEKIESITHDISNLGELIQSVKREMGAEDLIFLQNFQKLKRRAQYTGREPQKAHGVLINMALHVGGLGYKVWERMQSQVQCLPVILDPNTISPWLSMSPDFASMQESLERQSLPDNPERFDPCVFVLGSEGFSSGRHRWDVHVADNPKWILGVCRESVIRKRKFTVTTTAGVWTIGLSKGIYNALTTPRTLIQLERRPETIRIKLNMEKGEVSFWDTGNNKHLCTYTDKFHGKLFPIFGPGLHGTPMTIMPSKVTIHKQ</sequence>
<keyword evidence="9" id="KW-1185">Reference proteome</keyword>
<dbReference type="SMART" id="SM00336">
    <property type="entry name" value="BBOX"/>
    <property type="match status" value="1"/>
</dbReference>
<name>A0A5A9MZX7_9TELE</name>
<evidence type="ECO:0000256" key="1">
    <source>
        <dbReference type="ARBA" id="ARBA00022723"/>
    </source>
</evidence>
<evidence type="ECO:0000259" key="5">
    <source>
        <dbReference type="PROSITE" id="PS50089"/>
    </source>
</evidence>
<feature type="domain" description="B box-type" evidence="6">
    <location>
        <begin position="96"/>
        <end position="135"/>
    </location>
</feature>
<dbReference type="Gene3D" id="2.60.120.920">
    <property type="match status" value="1"/>
</dbReference>
<dbReference type="PRINTS" id="PR01407">
    <property type="entry name" value="BUTYPHLNCDUF"/>
</dbReference>
<comment type="caution">
    <text evidence="8">The sequence shown here is derived from an EMBL/GenBank/DDBJ whole genome shotgun (WGS) entry which is preliminary data.</text>
</comment>
<dbReference type="SMART" id="SM00589">
    <property type="entry name" value="PRY"/>
    <property type="match status" value="1"/>
</dbReference>
<dbReference type="PROSITE" id="PS50188">
    <property type="entry name" value="B302_SPRY"/>
    <property type="match status" value="1"/>
</dbReference>
<reference evidence="8 9" key="1">
    <citation type="journal article" date="2019" name="Mol. Ecol. Resour.">
        <title>Chromosome-level genome assembly of Triplophysa tibetana, a fish adapted to the harsh high-altitude environment of the Tibetan Plateau.</title>
        <authorList>
            <person name="Yang X."/>
            <person name="Liu H."/>
            <person name="Ma Z."/>
            <person name="Zou Y."/>
            <person name="Zou M."/>
            <person name="Mao Y."/>
            <person name="Li X."/>
            <person name="Wang H."/>
            <person name="Chen T."/>
            <person name="Wang W."/>
            <person name="Yang R."/>
        </authorList>
    </citation>
    <scope>NUCLEOTIDE SEQUENCE [LARGE SCALE GENOMIC DNA]</scope>
    <source>
        <strain evidence="8">TTIB1903HZAU</strain>
        <tissue evidence="8">Muscle</tissue>
    </source>
</reference>
<dbReference type="SMART" id="SM00184">
    <property type="entry name" value="RING"/>
    <property type="match status" value="1"/>
</dbReference>
<feature type="domain" description="RING-type" evidence="5">
    <location>
        <begin position="24"/>
        <end position="64"/>
    </location>
</feature>
<dbReference type="EMBL" id="SOYY01000024">
    <property type="protein sequence ID" value="KAA0703302.1"/>
    <property type="molecule type" value="Genomic_DNA"/>
</dbReference>
<dbReference type="InterPro" id="IPR027370">
    <property type="entry name" value="Znf-RING_euk"/>
</dbReference>
<dbReference type="SUPFAM" id="SSF57845">
    <property type="entry name" value="B-box zinc-binding domain"/>
    <property type="match status" value="1"/>
</dbReference>
<dbReference type="InterPro" id="IPR001841">
    <property type="entry name" value="Znf_RING"/>
</dbReference>
<dbReference type="InterPro" id="IPR013083">
    <property type="entry name" value="Znf_RING/FYVE/PHD"/>
</dbReference>
<evidence type="ECO:0000313" key="8">
    <source>
        <dbReference type="EMBL" id="KAA0703302.1"/>
    </source>
</evidence>
<keyword evidence="1" id="KW-0479">Metal-binding</keyword>
<feature type="domain" description="B30.2/SPRY" evidence="7">
    <location>
        <begin position="282"/>
        <end position="474"/>
    </location>
</feature>
<dbReference type="PROSITE" id="PS50089">
    <property type="entry name" value="ZF_RING_2"/>
    <property type="match status" value="1"/>
</dbReference>
<dbReference type="SUPFAM" id="SSF57850">
    <property type="entry name" value="RING/U-box"/>
    <property type="match status" value="1"/>
</dbReference>
<dbReference type="Pfam" id="PF00622">
    <property type="entry name" value="SPRY"/>
    <property type="match status" value="1"/>
</dbReference>
<dbReference type="InterPro" id="IPR006574">
    <property type="entry name" value="PRY"/>
</dbReference>
<dbReference type="Gene3D" id="3.30.40.10">
    <property type="entry name" value="Zinc/RING finger domain, C3HC4 (zinc finger)"/>
    <property type="match status" value="1"/>
</dbReference>
<dbReference type="InterPro" id="IPR017907">
    <property type="entry name" value="Znf_RING_CS"/>
</dbReference>
<dbReference type="InterPro" id="IPR013320">
    <property type="entry name" value="ConA-like_dom_sf"/>
</dbReference>
<dbReference type="InterPro" id="IPR001870">
    <property type="entry name" value="B30.2/SPRY"/>
</dbReference>
<dbReference type="SMART" id="SM00449">
    <property type="entry name" value="SPRY"/>
    <property type="match status" value="1"/>
</dbReference>
<dbReference type="FunFam" id="2.60.120.920:FF:000004">
    <property type="entry name" value="Butyrophilin subfamily 1 member A1"/>
    <property type="match status" value="1"/>
</dbReference>
<gene>
    <name evidence="8" type="ORF">E1301_Tti006901</name>
</gene>
<dbReference type="SUPFAM" id="SSF49899">
    <property type="entry name" value="Concanavalin A-like lectins/glucanases"/>
    <property type="match status" value="1"/>
</dbReference>
<dbReference type="PROSITE" id="PS50119">
    <property type="entry name" value="ZF_BBOX"/>
    <property type="match status" value="1"/>
</dbReference>
<evidence type="ECO:0000256" key="2">
    <source>
        <dbReference type="ARBA" id="ARBA00022771"/>
    </source>
</evidence>
<evidence type="ECO:0000259" key="6">
    <source>
        <dbReference type="PROSITE" id="PS50119"/>
    </source>
</evidence>
<dbReference type="AlphaFoldDB" id="A0A5A9MZX7"/>
<dbReference type="InterPro" id="IPR000315">
    <property type="entry name" value="Znf_B-box"/>
</dbReference>
<dbReference type="Gene3D" id="3.30.160.60">
    <property type="entry name" value="Classic Zinc Finger"/>
    <property type="match status" value="1"/>
</dbReference>
<dbReference type="InterPro" id="IPR050143">
    <property type="entry name" value="TRIM/RBCC"/>
</dbReference>
<dbReference type="PROSITE" id="PS00518">
    <property type="entry name" value="ZF_RING_1"/>
    <property type="match status" value="1"/>
</dbReference>
<evidence type="ECO:0000313" key="9">
    <source>
        <dbReference type="Proteomes" id="UP000324632"/>
    </source>
</evidence>
<dbReference type="InterPro" id="IPR003879">
    <property type="entry name" value="Butyrophylin_SPRY"/>
</dbReference>
<organism evidence="8 9">
    <name type="scientific">Triplophysa tibetana</name>
    <dbReference type="NCBI Taxonomy" id="1572043"/>
    <lineage>
        <taxon>Eukaryota</taxon>
        <taxon>Metazoa</taxon>
        <taxon>Chordata</taxon>
        <taxon>Craniata</taxon>
        <taxon>Vertebrata</taxon>
        <taxon>Euteleostomi</taxon>
        <taxon>Actinopterygii</taxon>
        <taxon>Neopterygii</taxon>
        <taxon>Teleostei</taxon>
        <taxon>Ostariophysi</taxon>
        <taxon>Cypriniformes</taxon>
        <taxon>Nemacheilidae</taxon>
        <taxon>Triplophysa</taxon>
    </lineage>
</organism>
<dbReference type="Proteomes" id="UP000324632">
    <property type="component" value="Chromosome 24"/>
</dbReference>
<proteinExistence type="predicted"/>
<evidence type="ECO:0000256" key="4">
    <source>
        <dbReference type="PROSITE-ProRule" id="PRU00024"/>
    </source>
</evidence>
<dbReference type="Pfam" id="PF13765">
    <property type="entry name" value="PRY"/>
    <property type="match status" value="1"/>
</dbReference>
<dbReference type="CDD" id="cd12893">
    <property type="entry name" value="SPRY_PRY_TRIM35"/>
    <property type="match status" value="1"/>
</dbReference>
<dbReference type="GO" id="GO:0008270">
    <property type="term" value="F:zinc ion binding"/>
    <property type="evidence" value="ECO:0007669"/>
    <property type="project" value="UniProtKB-KW"/>
</dbReference>